<dbReference type="GO" id="GO:0005576">
    <property type="term" value="C:extracellular region"/>
    <property type="evidence" value="ECO:0007669"/>
    <property type="project" value="UniProtKB-SubCell"/>
</dbReference>
<feature type="region of interest" description="Disordered" evidence="9">
    <location>
        <begin position="271"/>
        <end position="294"/>
    </location>
</feature>
<sequence>MRLPHIVLLYFTSVSLSLVPTLSLSVTPLDHRRRELERRRDWEKEGRLVERRWDSEDMLVKHSWVEPPPGWAVVQSAPPSSDHQITLHIGLKQWGAGRLVEELGRVSDPAWLVARVPVVYLCPENAYFLFFWRYGQYLSKEQVEEFTRPHPDTRRVVEDWLLFSGVLPPGYTSKSPSQTYDAMGLNHDTITLSLPLSQAERLLNTSYHTFLHRASNTTVLRTLSYSLPRILHEHVDLVSPTTYFGTIRSMRSMSFLQPELVRPSEWDSVVATSSTSDTPNFRSGKTGSVSSEESSEAVGVAVDSQPDPAGLVDALLGPVAEGLAAASCNLFVTPACLRRLYNTTSYIPTLRQKSEGERGNVLLGVGVAGYLDQFVNDADLQTFYSKFRPEAKGFGVPTVQVDGGGNDQSKPGVEANLDVQYTTAMSYPIPNIYYSTGGTPPFLADTQTPSNTNEPYLAWLTYLLSQPTLPAVITTSYGDDEQTVPVEYATRGTTRVNPEIGIKFSGGGFSRYFARPEYQERTVKSYLDATGVEEKYAGLFNVNGRAYPDLSAQANGYQVVVGGQVYSVGGTSASSPTVAGIFALLNDYRLSQNRSLLGFINPLIYSGYARGAFNDIVSGNNPGCHTNGFEARSGWDPVTGVGTPDFVKLQGVVVR</sequence>
<keyword evidence="7" id="KW-0865">Zymogen</keyword>
<feature type="domain" description="Peptidase S53" evidence="11">
    <location>
        <begin position="331"/>
        <end position="655"/>
    </location>
</feature>
<dbReference type="InterPro" id="IPR030400">
    <property type="entry name" value="Sedolisin_dom"/>
</dbReference>
<organism evidence="12 13">
    <name type="scientific">Coprinopsis cinerea (strain Okayama-7 / 130 / ATCC MYA-4618 / FGSC 9003)</name>
    <name type="common">Inky cap fungus</name>
    <name type="synonym">Hormographiella aspergillata</name>
    <dbReference type="NCBI Taxonomy" id="240176"/>
    <lineage>
        <taxon>Eukaryota</taxon>
        <taxon>Fungi</taxon>
        <taxon>Dikarya</taxon>
        <taxon>Basidiomycota</taxon>
        <taxon>Agaricomycotina</taxon>
        <taxon>Agaricomycetes</taxon>
        <taxon>Agaricomycetidae</taxon>
        <taxon>Agaricales</taxon>
        <taxon>Agaricineae</taxon>
        <taxon>Psathyrellaceae</taxon>
        <taxon>Coprinopsis</taxon>
    </lineage>
</organism>
<evidence type="ECO:0000256" key="6">
    <source>
        <dbReference type="ARBA" id="ARBA00022837"/>
    </source>
</evidence>
<feature type="signal peptide" evidence="10">
    <location>
        <begin position="1"/>
        <end position="17"/>
    </location>
</feature>
<dbReference type="InterPro" id="IPR036852">
    <property type="entry name" value="Peptidase_S8/S53_dom_sf"/>
</dbReference>
<evidence type="ECO:0000256" key="1">
    <source>
        <dbReference type="ARBA" id="ARBA00004239"/>
    </source>
</evidence>
<name>A8NAG0_COPC7</name>
<dbReference type="InParanoid" id="A8NAG0"/>
<protein>
    <submittedName>
        <fullName evidence="12">Tripeptidyl peptidase SED3</fullName>
    </submittedName>
</protein>
<keyword evidence="6 8" id="KW-0106">Calcium</keyword>
<dbReference type="GO" id="GO:0046872">
    <property type="term" value="F:metal ion binding"/>
    <property type="evidence" value="ECO:0007669"/>
    <property type="project" value="UniProtKB-UniRule"/>
</dbReference>
<keyword evidence="5 8" id="KW-0720">Serine protease</keyword>
<feature type="active site" description="Charge relay system" evidence="8">
    <location>
        <position position="418"/>
    </location>
</feature>
<feature type="binding site" evidence="8">
    <location>
        <position position="615"/>
    </location>
    <ligand>
        <name>Ca(2+)</name>
        <dbReference type="ChEBI" id="CHEBI:29108"/>
    </ligand>
</feature>
<dbReference type="OrthoDB" id="409122at2759"/>
<feature type="active site" description="Charge relay system" evidence="8">
    <location>
        <position position="572"/>
    </location>
</feature>
<feature type="binding site" evidence="8">
    <location>
        <position position="636"/>
    </location>
    <ligand>
        <name>Ca(2+)</name>
        <dbReference type="ChEBI" id="CHEBI:29108"/>
    </ligand>
</feature>
<dbReference type="PROSITE" id="PS00138">
    <property type="entry name" value="SUBTILASE_SER"/>
    <property type="match status" value="1"/>
</dbReference>
<evidence type="ECO:0000256" key="5">
    <source>
        <dbReference type="ARBA" id="ARBA00022825"/>
    </source>
</evidence>
<dbReference type="PANTHER" id="PTHR14218">
    <property type="entry name" value="PROTEASE S8 TRIPEPTIDYL PEPTIDASE I CLN2"/>
    <property type="match status" value="1"/>
</dbReference>
<keyword evidence="4 8" id="KW-0378">Hydrolase</keyword>
<keyword evidence="2 8" id="KW-0645">Protease</keyword>
<dbReference type="EMBL" id="AACS02000007">
    <property type="protein sequence ID" value="EAU89995.2"/>
    <property type="molecule type" value="Genomic_DNA"/>
</dbReference>
<dbReference type="Gene3D" id="3.40.50.200">
    <property type="entry name" value="Peptidase S8/S53 domain"/>
    <property type="match status" value="2"/>
</dbReference>
<keyword evidence="13" id="KW-1185">Reference proteome</keyword>
<dbReference type="Proteomes" id="UP000001861">
    <property type="component" value="Unassembled WGS sequence"/>
</dbReference>
<evidence type="ECO:0000256" key="10">
    <source>
        <dbReference type="SAM" id="SignalP"/>
    </source>
</evidence>
<comment type="cofactor">
    <cofactor evidence="8">
        <name>Ca(2+)</name>
        <dbReference type="ChEBI" id="CHEBI:29108"/>
    </cofactor>
    <text evidence="8">Binds 1 Ca(2+) ion per subunit.</text>
</comment>
<evidence type="ECO:0000313" key="13">
    <source>
        <dbReference type="Proteomes" id="UP000001861"/>
    </source>
</evidence>
<dbReference type="GO" id="GO:0006508">
    <property type="term" value="P:proteolysis"/>
    <property type="evidence" value="ECO:0007669"/>
    <property type="project" value="UniProtKB-KW"/>
</dbReference>
<reference evidence="12 13" key="1">
    <citation type="journal article" date="2010" name="Proc. Natl. Acad. Sci. U.S.A.">
        <title>Insights into evolution of multicellular fungi from the assembled chromosomes of the mushroom Coprinopsis cinerea (Coprinus cinereus).</title>
        <authorList>
            <person name="Stajich J.E."/>
            <person name="Wilke S.K."/>
            <person name="Ahren D."/>
            <person name="Au C.H."/>
            <person name="Birren B.W."/>
            <person name="Borodovsky M."/>
            <person name="Burns C."/>
            <person name="Canback B."/>
            <person name="Casselton L.A."/>
            <person name="Cheng C.K."/>
            <person name="Deng J."/>
            <person name="Dietrich F.S."/>
            <person name="Fargo D.C."/>
            <person name="Farman M.L."/>
            <person name="Gathman A.C."/>
            <person name="Goldberg J."/>
            <person name="Guigo R."/>
            <person name="Hoegger P.J."/>
            <person name="Hooker J.B."/>
            <person name="Huggins A."/>
            <person name="James T.Y."/>
            <person name="Kamada T."/>
            <person name="Kilaru S."/>
            <person name="Kodira C."/>
            <person name="Kues U."/>
            <person name="Kupfer D."/>
            <person name="Kwan H.S."/>
            <person name="Lomsadze A."/>
            <person name="Li W."/>
            <person name="Lilly W.W."/>
            <person name="Ma L.J."/>
            <person name="Mackey A.J."/>
            <person name="Manning G."/>
            <person name="Martin F."/>
            <person name="Muraguchi H."/>
            <person name="Natvig D.O."/>
            <person name="Palmerini H."/>
            <person name="Ramesh M.A."/>
            <person name="Rehmeyer C.J."/>
            <person name="Roe B.A."/>
            <person name="Shenoy N."/>
            <person name="Stanke M."/>
            <person name="Ter-Hovhannisyan V."/>
            <person name="Tunlid A."/>
            <person name="Velagapudi R."/>
            <person name="Vision T.J."/>
            <person name="Zeng Q."/>
            <person name="Zolan M.E."/>
            <person name="Pukkila P.J."/>
        </authorList>
    </citation>
    <scope>NUCLEOTIDE SEQUENCE [LARGE SCALE GENOMIC DNA]</scope>
    <source>
        <strain evidence="13">Okayama-7 / 130 / ATCC MYA-4618 / FGSC 9003</strain>
    </source>
</reference>
<dbReference type="GO" id="GO:0008240">
    <property type="term" value="F:tripeptidyl-peptidase activity"/>
    <property type="evidence" value="ECO:0007669"/>
    <property type="project" value="TreeGrafter"/>
</dbReference>
<dbReference type="CDD" id="cd04056">
    <property type="entry name" value="Peptidases_S53"/>
    <property type="match status" value="1"/>
</dbReference>
<dbReference type="SUPFAM" id="SSF54897">
    <property type="entry name" value="Protease propeptides/inhibitors"/>
    <property type="match status" value="1"/>
</dbReference>
<evidence type="ECO:0000256" key="2">
    <source>
        <dbReference type="ARBA" id="ARBA00022670"/>
    </source>
</evidence>
<dbReference type="InterPro" id="IPR015366">
    <property type="entry name" value="S53_propep"/>
</dbReference>
<dbReference type="AlphaFoldDB" id="A8NAG0"/>
<dbReference type="GeneID" id="6008288"/>
<feature type="binding site" evidence="8">
    <location>
        <position position="616"/>
    </location>
    <ligand>
        <name>Ca(2+)</name>
        <dbReference type="ChEBI" id="CHEBI:29108"/>
    </ligand>
</feature>
<evidence type="ECO:0000313" key="12">
    <source>
        <dbReference type="EMBL" id="EAU89995.2"/>
    </source>
</evidence>
<evidence type="ECO:0000256" key="3">
    <source>
        <dbReference type="ARBA" id="ARBA00022723"/>
    </source>
</evidence>
<dbReference type="Pfam" id="PF09286">
    <property type="entry name" value="Pro-kuma_activ"/>
    <property type="match status" value="1"/>
</dbReference>
<dbReference type="PANTHER" id="PTHR14218:SF15">
    <property type="entry name" value="TRIPEPTIDYL-PEPTIDASE 1"/>
    <property type="match status" value="1"/>
</dbReference>
<evidence type="ECO:0000256" key="7">
    <source>
        <dbReference type="ARBA" id="ARBA00023145"/>
    </source>
</evidence>
<evidence type="ECO:0000259" key="11">
    <source>
        <dbReference type="PROSITE" id="PS51695"/>
    </source>
</evidence>
<keyword evidence="10" id="KW-0732">Signal</keyword>
<feature type="chain" id="PRO_5002727077" evidence="10">
    <location>
        <begin position="18"/>
        <end position="655"/>
    </location>
</feature>
<dbReference type="SMART" id="SM00944">
    <property type="entry name" value="Pro-kuma_activ"/>
    <property type="match status" value="1"/>
</dbReference>
<keyword evidence="3 8" id="KW-0479">Metal-binding</keyword>
<evidence type="ECO:0000256" key="9">
    <source>
        <dbReference type="SAM" id="MobiDB-lite"/>
    </source>
</evidence>
<dbReference type="PROSITE" id="PS51695">
    <property type="entry name" value="SEDOLISIN"/>
    <property type="match status" value="1"/>
</dbReference>
<dbReference type="CDD" id="cd11377">
    <property type="entry name" value="Pro-peptidase_S53"/>
    <property type="match status" value="1"/>
</dbReference>
<comment type="subcellular location">
    <subcellularLocation>
        <location evidence="1">Secreted</location>
        <location evidence="1">Extracellular space</location>
    </subcellularLocation>
</comment>
<gene>
    <name evidence="12" type="ORF">CC1G_05911</name>
</gene>
<dbReference type="eggNOG" id="ENOG502QR6D">
    <property type="taxonomic scope" value="Eukaryota"/>
</dbReference>
<comment type="caution">
    <text evidence="12">The sequence shown here is derived from an EMBL/GenBank/DDBJ whole genome shotgun (WGS) entry which is preliminary data.</text>
</comment>
<dbReference type="KEGG" id="cci:CC1G_05911"/>
<evidence type="ECO:0000256" key="8">
    <source>
        <dbReference type="PROSITE-ProRule" id="PRU01032"/>
    </source>
</evidence>
<dbReference type="InterPro" id="IPR023828">
    <property type="entry name" value="Peptidase_S8_Ser-AS"/>
</dbReference>
<dbReference type="InterPro" id="IPR050819">
    <property type="entry name" value="Tripeptidyl-peptidase_I"/>
</dbReference>
<proteinExistence type="predicted"/>
<evidence type="ECO:0000256" key="4">
    <source>
        <dbReference type="ARBA" id="ARBA00022801"/>
    </source>
</evidence>
<dbReference type="SUPFAM" id="SSF52743">
    <property type="entry name" value="Subtilisin-like"/>
    <property type="match status" value="1"/>
</dbReference>
<dbReference type="GO" id="GO:0004252">
    <property type="term" value="F:serine-type endopeptidase activity"/>
    <property type="evidence" value="ECO:0007669"/>
    <property type="project" value="UniProtKB-UniRule"/>
</dbReference>
<feature type="active site" description="Charge relay system" evidence="8">
    <location>
        <position position="414"/>
    </location>
</feature>
<dbReference type="RefSeq" id="XP_001831812.2">
    <property type="nucleotide sequence ID" value="XM_001831760.2"/>
</dbReference>
<dbReference type="OMA" id="VIRTMNY"/>
<accession>A8NAG0</accession>
<dbReference type="HOGENOM" id="CLU_013783_3_0_1"/>
<dbReference type="VEuPathDB" id="FungiDB:CC1G_05911"/>
<feature type="binding site" evidence="8">
    <location>
        <position position="634"/>
    </location>
    <ligand>
        <name>Ca(2+)</name>
        <dbReference type="ChEBI" id="CHEBI:29108"/>
    </ligand>
</feature>